<proteinExistence type="predicted"/>
<dbReference type="EMBL" id="BARV01032115">
    <property type="protein sequence ID" value="GAI32574.1"/>
    <property type="molecule type" value="Genomic_DNA"/>
</dbReference>
<dbReference type="InterPro" id="IPR008490">
    <property type="entry name" value="Transposase_InsH_N"/>
</dbReference>
<feature type="domain" description="Transposase InsH N-terminal" evidence="1">
    <location>
        <begin position="39"/>
        <end position="119"/>
    </location>
</feature>
<evidence type="ECO:0000259" key="1">
    <source>
        <dbReference type="Pfam" id="PF05598"/>
    </source>
</evidence>
<reference evidence="2" key="1">
    <citation type="journal article" date="2014" name="Front. Microbiol.">
        <title>High frequency of phylogenetically diverse reductive dehalogenase-homologous genes in deep subseafloor sedimentary metagenomes.</title>
        <authorList>
            <person name="Kawai M."/>
            <person name="Futagami T."/>
            <person name="Toyoda A."/>
            <person name="Takaki Y."/>
            <person name="Nishi S."/>
            <person name="Hori S."/>
            <person name="Arai W."/>
            <person name="Tsubouchi T."/>
            <person name="Morono Y."/>
            <person name="Uchiyama I."/>
            <person name="Ito T."/>
            <person name="Fujiyama A."/>
            <person name="Inagaki F."/>
            <person name="Takami H."/>
        </authorList>
    </citation>
    <scope>NUCLEOTIDE SEQUENCE</scope>
    <source>
        <strain evidence="2">Expedition CK06-06</strain>
    </source>
</reference>
<dbReference type="Pfam" id="PF05598">
    <property type="entry name" value="DUF772"/>
    <property type="match status" value="1"/>
</dbReference>
<comment type="caution">
    <text evidence="2">The sequence shown here is derived from an EMBL/GenBank/DDBJ whole genome shotgun (WGS) entry which is preliminary data.</text>
</comment>
<organism evidence="2">
    <name type="scientific">marine sediment metagenome</name>
    <dbReference type="NCBI Taxonomy" id="412755"/>
    <lineage>
        <taxon>unclassified sequences</taxon>
        <taxon>metagenomes</taxon>
        <taxon>ecological metagenomes</taxon>
    </lineage>
</organism>
<protein>
    <recommendedName>
        <fullName evidence="1">Transposase InsH N-terminal domain-containing protein</fullName>
    </recommendedName>
</protein>
<gene>
    <name evidence="2" type="ORF">S06H3_50685</name>
</gene>
<accession>X1PNW4</accession>
<name>X1PNW4_9ZZZZ</name>
<sequence>MSFHLNNAQQMAINDSLLSLTEREMKHLKGSWAETFSKKIFPFIKEDRFSVLYSDNPASRPNNPINVYFGLLILREIFNQSDEEALNSLMFDIRYQHALHTTSFQEQPVSKNSLTNFRAAVYRYNQEHGIDLIQQEIEAQAKTFSKILKIDGKTVRMD</sequence>
<dbReference type="AlphaFoldDB" id="X1PNW4"/>
<feature type="non-terminal residue" evidence="2">
    <location>
        <position position="158"/>
    </location>
</feature>
<evidence type="ECO:0000313" key="2">
    <source>
        <dbReference type="EMBL" id="GAI32574.1"/>
    </source>
</evidence>